<protein>
    <submittedName>
        <fullName evidence="2">Uncharacterized protein</fullName>
    </submittedName>
</protein>
<keyword evidence="1" id="KW-0812">Transmembrane</keyword>
<keyword evidence="1" id="KW-0472">Membrane</keyword>
<evidence type="ECO:0000313" key="2">
    <source>
        <dbReference type="EMBL" id="NNH72941.1"/>
    </source>
</evidence>
<keyword evidence="1" id="KW-1133">Transmembrane helix</keyword>
<sequence>MKSILNIESWTGTNDSDPRFSGFVIGGVAAVAILIGCTAAHALEIAKERVEIIKAQHHWQRVQADILARRKPPPMVFPPRYARLDDGATGRLVSEELEMLLESGYWLELGLHQRTCPDDAVYDWATEVSETLGHIVVPIDGSKFQRPKRDFTYLMDDTQYIEFKLHQPENYDLMQSYLELGIDYLKEVKNRMTDYTEASGQGVPGPTYSVKGNVYKAPVTVNGSQQIADRIVNRGKSMSNVVYQGGDSQVGAALAALEDAILADTEGDDDLRGHLLGNLENLTQEANRPPEERRAGVMRSLLAGLQAGPQVQQTVESWKQILETLGSIAG</sequence>
<keyword evidence="3" id="KW-1185">Reference proteome</keyword>
<dbReference type="EMBL" id="JABELX010000009">
    <property type="protein sequence ID" value="NNH72941.1"/>
    <property type="molecule type" value="Genomic_DNA"/>
</dbReference>
<dbReference type="Proteomes" id="UP000586827">
    <property type="component" value="Unassembled WGS sequence"/>
</dbReference>
<dbReference type="RefSeq" id="WP_157552704.1">
    <property type="nucleotide sequence ID" value="NZ_JABELX010000009.1"/>
</dbReference>
<proteinExistence type="predicted"/>
<dbReference type="AlphaFoldDB" id="A0A849CH70"/>
<evidence type="ECO:0000313" key="3">
    <source>
        <dbReference type="Proteomes" id="UP000586827"/>
    </source>
</evidence>
<organism evidence="2 3">
    <name type="scientific">Nocardia uniformis</name>
    <dbReference type="NCBI Taxonomy" id="53432"/>
    <lineage>
        <taxon>Bacteria</taxon>
        <taxon>Bacillati</taxon>
        <taxon>Actinomycetota</taxon>
        <taxon>Actinomycetes</taxon>
        <taxon>Mycobacteriales</taxon>
        <taxon>Nocardiaceae</taxon>
        <taxon>Nocardia</taxon>
    </lineage>
</organism>
<evidence type="ECO:0000256" key="1">
    <source>
        <dbReference type="SAM" id="Phobius"/>
    </source>
</evidence>
<gene>
    <name evidence="2" type="ORF">HLB23_24290</name>
</gene>
<accession>A0A849CH70</accession>
<reference evidence="2 3" key="1">
    <citation type="submission" date="2020-05" db="EMBL/GenBank/DDBJ databases">
        <title>MicrobeNet Type strains.</title>
        <authorList>
            <person name="Nicholson A.C."/>
        </authorList>
    </citation>
    <scope>NUCLEOTIDE SEQUENCE [LARGE SCALE GENOMIC DNA]</scope>
    <source>
        <strain evidence="2 3">JCM 3224</strain>
    </source>
</reference>
<comment type="caution">
    <text evidence="2">The sequence shown here is derived from an EMBL/GenBank/DDBJ whole genome shotgun (WGS) entry which is preliminary data.</text>
</comment>
<name>A0A849CH70_9NOCA</name>
<feature type="transmembrane region" description="Helical" evidence="1">
    <location>
        <begin position="20"/>
        <end position="43"/>
    </location>
</feature>